<protein>
    <submittedName>
        <fullName evidence="1">Uncharacterized protein</fullName>
    </submittedName>
</protein>
<accession>A0A1B6KFF1</accession>
<reference evidence="1" key="1">
    <citation type="submission" date="2015-11" db="EMBL/GenBank/DDBJ databases">
        <title>De novo transcriptome assembly of four potential Pierce s Disease insect vectors from Arizona vineyards.</title>
        <authorList>
            <person name="Tassone E.E."/>
        </authorList>
    </citation>
    <scope>NUCLEOTIDE SEQUENCE</scope>
</reference>
<feature type="non-terminal residue" evidence="1">
    <location>
        <position position="351"/>
    </location>
</feature>
<sequence length="351" mass="40917">TNLGILKLLKPFLQTNFKNKIQLIYFEDPGHNESVSNWFEKEILKNGWTLEENVIGKTEETLLLKVQRDGMRLSKDSDSKESHIKISRTGSSKLEEIVDTETASSIPNKNIDRKIVPLEFPFNKSIQYQNPFSTLIELFLSKEKPLVKYFSLNFTCNHENVQETWFEAAINKSKDFKNQQFLKEKAEGFFNEPPFPRNALIGAHGQPEKGRIKLFAELFFQKRAIIEEYKQNEEDTNRKMALFNKLSSPKGASLCYNGQNKETEDMRMKHNKEPPPKNEASVRECNLIDERKMSFFYEISSKKEDLISEDEQNKEIGREKIELFCELTFSEGSCTSEKKEINVIFRRPNVK</sequence>
<proteinExistence type="predicted"/>
<name>A0A1B6KFF1_9HEMI</name>
<gene>
    <name evidence="1" type="ORF">g.978</name>
</gene>
<dbReference type="EMBL" id="GEBQ01029785">
    <property type="protein sequence ID" value="JAT10192.1"/>
    <property type="molecule type" value="Transcribed_RNA"/>
</dbReference>
<evidence type="ECO:0000313" key="1">
    <source>
        <dbReference type="EMBL" id="JAT10192.1"/>
    </source>
</evidence>
<dbReference type="AlphaFoldDB" id="A0A1B6KFF1"/>
<organism evidence="1">
    <name type="scientific">Graphocephala atropunctata</name>
    <dbReference type="NCBI Taxonomy" id="36148"/>
    <lineage>
        <taxon>Eukaryota</taxon>
        <taxon>Metazoa</taxon>
        <taxon>Ecdysozoa</taxon>
        <taxon>Arthropoda</taxon>
        <taxon>Hexapoda</taxon>
        <taxon>Insecta</taxon>
        <taxon>Pterygota</taxon>
        <taxon>Neoptera</taxon>
        <taxon>Paraneoptera</taxon>
        <taxon>Hemiptera</taxon>
        <taxon>Auchenorrhyncha</taxon>
        <taxon>Membracoidea</taxon>
        <taxon>Cicadellidae</taxon>
        <taxon>Cicadellinae</taxon>
        <taxon>Cicadellini</taxon>
        <taxon>Graphocephala</taxon>
    </lineage>
</organism>
<feature type="non-terminal residue" evidence="1">
    <location>
        <position position="1"/>
    </location>
</feature>